<dbReference type="PANTHER" id="PTHR34070">
    <property type="entry name" value="ARMADILLO-TYPE FOLD"/>
    <property type="match status" value="1"/>
</dbReference>
<evidence type="ECO:0000313" key="1">
    <source>
        <dbReference type="EMBL" id="RHW40442.1"/>
    </source>
</evidence>
<dbReference type="PANTHER" id="PTHR34070:SF1">
    <property type="entry name" value="DNA ALKYLATION REPAIR PROTEIN"/>
    <property type="match status" value="1"/>
</dbReference>
<reference evidence="1 2" key="1">
    <citation type="journal article" date="2017" name="Int. J. Syst. Evol. Microbiol.">
        <title>Bacillus notoginsengisoli sp. nov., a novel bacterium isolated from the rhizosphere of Panax notoginseng.</title>
        <authorList>
            <person name="Zhang M.Y."/>
            <person name="Cheng J."/>
            <person name="Cai Y."/>
            <person name="Zhang T.Y."/>
            <person name="Wu Y.Y."/>
            <person name="Manikprabhu D."/>
            <person name="Li W.J."/>
            <person name="Zhang Y.X."/>
        </authorList>
    </citation>
    <scope>NUCLEOTIDE SEQUENCE [LARGE SCALE GENOMIC DNA]</scope>
    <source>
        <strain evidence="1 2">JCM 30743</strain>
    </source>
</reference>
<dbReference type="OrthoDB" id="9775346at2"/>
<dbReference type="EMBL" id="QWEG01000007">
    <property type="protein sequence ID" value="RHW40442.1"/>
    <property type="molecule type" value="Genomic_DNA"/>
</dbReference>
<sequence length="221" mass="25845">MDYVSVLKALFEEQRNTENAVAMEKYMKNHFPFLGVKKPLRAELERKFFATTGLVKEPFQESFVRELWAAHEREYQYVALGYLEKFSKKLEAGSLSLLKELITTKSWWDTVDALAQKPVGVLAAKYPDTIPAEMDKWAVSDNMWLRRTAILYQLKYKKETDEQRLYENIRLNTSSKEFFIQKAIGWALREYSKTNPGSVKDFIERTELAALSRREGSKYLS</sequence>
<name>A0A417YTQ9_9BACI</name>
<gene>
    <name evidence="1" type="ORF">D1B31_12000</name>
</gene>
<protein>
    <submittedName>
        <fullName evidence="1">DNA alkylation repair protein</fullName>
    </submittedName>
</protein>
<dbReference type="SUPFAM" id="SSF48371">
    <property type="entry name" value="ARM repeat"/>
    <property type="match status" value="1"/>
</dbReference>
<dbReference type="Gene3D" id="1.25.40.290">
    <property type="entry name" value="ARM repeat domains"/>
    <property type="match status" value="1"/>
</dbReference>
<dbReference type="InterPro" id="IPR014825">
    <property type="entry name" value="DNA_alkylation"/>
</dbReference>
<comment type="caution">
    <text evidence="1">The sequence shown here is derived from an EMBL/GenBank/DDBJ whole genome shotgun (WGS) entry which is preliminary data.</text>
</comment>
<evidence type="ECO:0000313" key="2">
    <source>
        <dbReference type="Proteomes" id="UP000284416"/>
    </source>
</evidence>
<dbReference type="Proteomes" id="UP000284416">
    <property type="component" value="Unassembled WGS sequence"/>
</dbReference>
<dbReference type="AlphaFoldDB" id="A0A417YTQ9"/>
<dbReference type="Pfam" id="PF08713">
    <property type="entry name" value="DNA_alkylation"/>
    <property type="match status" value="1"/>
</dbReference>
<proteinExistence type="predicted"/>
<keyword evidence="2" id="KW-1185">Reference proteome</keyword>
<dbReference type="Gene3D" id="1.20.1660.10">
    <property type="entry name" value="Hypothetical protein (EF3068)"/>
    <property type="match status" value="1"/>
</dbReference>
<accession>A0A417YTQ9</accession>
<organism evidence="1 2">
    <name type="scientific">Neobacillus notoginsengisoli</name>
    <dbReference type="NCBI Taxonomy" id="1578198"/>
    <lineage>
        <taxon>Bacteria</taxon>
        <taxon>Bacillati</taxon>
        <taxon>Bacillota</taxon>
        <taxon>Bacilli</taxon>
        <taxon>Bacillales</taxon>
        <taxon>Bacillaceae</taxon>
        <taxon>Neobacillus</taxon>
    </lineage>
</organism>
<dbReference type="CDD" id="cd07064">
    <property type="entry name" value="AlkD_like_1"/>
    <property type="match status" value="1"/>
</dbReference>
<dbReference type="InterPro" id="IPR016024">
    <property type="entry name" value="ARM-type_fold"/>
</dbReference>